<sequence>MGVIIDCKTLAKNIKEDTKNQIKNITSNGISLTVASILVGEDNGSIYYQNSQEKLARELGINFNKMILKEETTEEQLLEIIESLNSDDNTHGIMILLPLPKHISEEKITNSIDFNKDIDCISDLSMGKFYKGQNSFIPCTPNSIINILESLNLDFEGKEAVVIGRSNIVGKPIGELLLRKNATVTICHSKTKDLKAVCKRADILVVAIGKPKFIDKSYIKDNAIVIDVGTSSLNGKITGDVDLEDVIDKVSFITSVPGGVGTLTTTLLLRNLCKVVK</sequence>
<dbReference type="NCBIfam" id="NF010769">
    <property type="entry name" value="PRK14172.1"/>
    <property type="match status" value="1"/>
</dbReference>
<dbReference type="PRINTS" id="PR00085">
    <property type="entry name" value="THFDHDRGNASE"/>
</dbReference>
<evidence type="ECO:0000256" key="2">
    <source>
        <dbReference type="ARBA" id="ARBA00011738"/>
    </source>
</evidence>
<comment type="catalytic activity">
    <reaction evidence="12">
        <text>(6R)-5,10-methylene-5,6,7,8-tetrahydrofolate + NADP(+) = (6R)-5,10-methenyltetrahydrofolate + NADPH</text>
        <dbReference type="Rhea" id="RHEA:22812"/>
        <dbReference type="ChEBI" id="CHEBI:15636"/>
        <dbReference type="ChEBI" id="CHEBI:57455"/>
        <dbReference type="ChEBI" id="CHEBI:57783"/>
        <dbReference type="ChEBI" id="CHEBI:58349"/>
        <dbReference type="EC" id="1.5.1.5"/>
    </reaction>
</comment>
<evidence type="ECO:0000256" key="3">
    <source>
        <dbReference type="ARBA" id="ARBA00022563"/>
    </source>
</evidence>
<keyword evidence="8 12" id="KW-0560">Oxidoreductase</keyword>
<evidence type="ECO:0000256" key="8">
    <source>
        <dbReference type="ARBA" id="ARBA00023002"/>
    </source>
</evidence>
<comment type="pathway">
    <text evidence="1 12">One-carbon metabolism; tetrahydrofolate interconversion.</text>
</comment>
<keyword evidence="11 12" id="KW-0511">Multifunctional enzyme</keyword>
<dbReference type="GO" id="GO:0035999">
    <property type="term" value="P:tetrahydrofolate interconversion"/>
    <property type="evidence" value="ECO:0007669"/>
    <property type="project" value="UniProtKB-UniRule"/>
</dbReference>
<name>A0A1M4XMZ8_9CLOT</name>
<keyword evidence="7 12" id="KW-0521">NADP</keyword>
<dbReference type="FunFam" id="3.40.50.720:FF:000094">
    <property type="entry name" value="Bifunctional protein FolD"/>
    <property type="match status" value="1"/>
</dbReference>
<evidence type="ECO:0000256" key="5">
    <source>
        <dbReference type="ARBA" id="ARBA00022755"/>
    </source>
</evidence>
<dbReference type="PANTHER" id="PTHR48099:SF5">
    <property type="entry name" value="C-1-TETRAHYDROFOLATE SYNTHASE, CYTOPLASMIC"/>
    <property type="match status" value="1"/>
</dbReference>
<dbReference type="AlphaFoldDB" id="A0A1M4XMZ8"/>
<evidence type="ECO:0000259" key="14">
    <source>
        <dbReference type="Pfam" id="PF02882"/>
    </source>
</evidence>
<comment type="subunit">
    <text evidence="2 12">Homodimer.</text>
</comment>
<dbReference type="GO" id="GO:0005829">
    <property type="term" value="C:cytosol"/>
    <property type="evidence" value="ECO:0007669"/>
    <property type="project" value="TreeGrafter"/>
</dbReference>
<dbReference type="Gene3D" id="3.40.50.10860">
    <property type="entry name" value="Leucine Dehydrogenase, chain A, domain 1"/>
    <property type="match status" value="1"/>
</dbReference>
<dbReference type="UniPathway" id="UPA00193"/>
<dbReference type="EC" id="3.5.4.9" evidence="12"/>
<protein>
    <recommendedName>
        <fullName evidence="12">Bifunctional protein FolD</fullName>
    </recommendedName>
    <domain>
        <recommendedName>
            <fullName evidence="12">Methylenetetrahydrofolate dehydrogenase</fullName>
            <ecNumber evidence="12">1.5.1.5</ecNumber>
        </recommendedName>
    </domain>
    <domain>
        <recommendedName>
            <fullName evidence="12">Methenyltetrahydrofolate cyclohydrolase</fullName>
            <ecNumber evidence="12">3.5.4.9</ecNumber>
        </recommendedName>
    </domain>
</protein>
<dbReference type="InterPro" id="IPR036291">
    <property type="entry name" value="NAD(P)-bd_dom_sf"/>
</dbReference>
<dbReference type="GO" id="GO:0009086">
    <property type="term" value="P:methionine biosynthetic process"/>
    <property type="evidence" value="ECO:0007669"/>
    <property type="project" value="UniProtKB-KW"/>
</dbReference>
<dbReference type="SUPFAM" id="SSF51735">
    <property type="entry name" value="NAD(P)-binding Rossmann-fold domains"/>
    <property type="match status" value="1"/>
</dbReference>
<dbReference type="Proteomes" id="UP000184035">
    <property type="component" value="Unassembled WGS sequence"/>
</dbReference>
<feature type="domain" description="Tetrahydrofolate dehydrogenase/cyclohydrolase catalytic" evidence="13">
    <location>
        <begin position="5"/>
        <end position="119"/>
    </location>
</feature>
<evidence type="ECO:0000256" key="10">
    <source>
        <dbReference type="ARBA" id="ARBA00023167"/>
    </source>
</evidence>
<dbReference type="Pfam" id="PF00763">
    <property type="entry name" value="THF_DHG_CYH"/>
    <property type="match status" value="1"/>
</dbReference>
<keyword evidence="10 12" id="KW-0486">Methionine biosynthesis</keyword>
<dbReference type="GO" id="GO:0000105">
    <property type="term" value="P:L-histidine biosynthetic process"/>
    <property type="evidence" value="ECO:0007669"/>
    <property type="project" value="UniProtKB-KW"/>
</dbReference>
<dbReference type="GO" id="GO:0004488">
    <property type="term" value="F:methylenetetrahydrofolate dehydrogenase (NADP+) activity"/>
    <property type="evidence" value="ECO:0007669"/>
    <property type="project" value="UniProtKB-UniRule"/>
</dbReference>
<feature type="binding site" evidence="12">
    <location>
        <begin position="164"/>
        <end position="166"/>
    </location>
    <ligand>
        <name>NADP(+)</name>
        <dbReference type="ChEBI" id="CHEBI:58349"/>
    </ligand>
</feature>
<evidence type="ECO:0000256" key="9">
    <source>
        <dbReference type="ARBA" id="ARBA00023102"/>
    </source>
</evidence>
<evidence type="ECO:0000256" key="1">
    <source>
        <dbReference type="ARBA" id="ARBA00004777"/>
    </source>
</evidence>
<gene>
    <name evidence="12" type="primary">folD</name>
    <name evidence="15" type="ORF">SAMN05443638_11935</name>
</gene>
<keyword evidence="4 12" id="KW-0028">Amino-acid biosynthesis</keyword>
<dbReference type="PANTHER" id="PTHR48099">
    <property type="entry name" value="C-1-TETRAHYDROFOLATE SYNTHASE, CYTOPLASMIC-RELATED"/>
    <property type="match status" value="1"/>
</dbReference>
<comment type="catalytic activity">
    <reaction evidence="12">
        <text>(6R)-5,10-methenyltetrahydrofolate + H2O = (6R)-10-formyltetrahydrofolate + H(+)</text>
        <dbReference type="Rhea" id="RHEA:23700"/>
        <dbReference type="ChEBI" id="CHEBI:15377"/>
        <dbReference type="ChEBI" id="CHEBI:15378"/>
        <dbReference type="ChEBI" id="CHEBI:57455"/>
        <dbReference type="ChEBI" id="CHEBI:195366"/>
        <dbReference type="EC" id="3.5.4.9"/>
    </reaction>
</comment>
<dbReference type="EMBL" id="FQVM01000019">
    <property type="protein sequence ID" value="SHE94653.1"/>
    <property type="molecule type" value="Genomic_DNA"/>
</dbReference>
<dbReference type="HAMAP" id="MF_01576">
    <property type="entry name" value="THF_DHG_CYH"/>
    <property type="match status" value="1"/>
</dbReference>
<dbReference type="FunFam" id="3.40.50.10860:FF:000005">
    <property type="entry name" value="C-1-tetrahydrofolate synthase, cytoplasmic, putative"/>
    <property type="match status" value="1"/>
</dbReference>
<accession>A0A1M4XMZ8</accession>
<dbReference type="RefSeq" id="WP_072896725.1">
    <property type="nucleotide sequence ID" value="NZ_FQVM01000019.1"/>
</dbReference>
<proteinExistence type="inferred from homology"/>
<dbReference type="InterPro" id="IPR020630">
    <property type="entry name" value="THF_DH/CycHdrlase_cat_dom"/>
</dbReference>
<dbReference type="OrthoDB" id="9803580at2"/>
<dbReference type="CDD" id="cd01080">
    <property type="entry name" value="NAD_bind_m-THF_DH_Cyclohyd"/>
    <property type="match status" value="1"/>
</dbReference>
<evidence type="ECO:0000259" key="13">
    <source>
        <dbReference type="Pfam" id="PF00763"/>
    </source>
</evidence>
<keyword evidence="5 12" id="KW-0658">Purine biosynthesis</keyword>
<dbReference type="GO" id="GO:0006164">
    <property type="term" value="P:purine nucleotide biosynthetic process"/>
    <property type="evidence" value="ECO:0007669"/>
    <property type="project" value="UniProtKB-KW"/>
</dbReference>
<dbReference type="InterPro" id="IPR020631">
    <property type="entry name" value="THF_DH/CycHdrlase_NAD-bd_dom"/>
</dbReference>
<keyword evidence="3 12" id="KW-0554">One-carbon metabolism</keyword>
<keyword evidence="16" id="KW-1185">Reference proteome</keyword>
<dbReference type="InterPro" id="IPR046346">
    <property type="entry name" value="Aminoacid_DH-like_N_sf"/>
</dbReference>
<feature type="domain" description="Tetrahydrofolate dehydrogenase/cyclohydrolase NAD(P)-binding" evidence="14">
    <location>
        <begin position="138"/>
        <end position="276"/>
    </location>
</feature>
<dbReference type="EC" id="1.5.1.5" evidence="12"/>
<dbReference type="STRING" id="1533.SAMN05443638_11935"/>
<dbReference type="SUPFAM" id="SSF53223">
    <property type="entry name" value="Aminoacid dehydrogenase-like, N-terminal domain"/>
    <property type="match status" value="1"/>
</dbReference>
<feature type="binding site" evidence="12">
    <location>
        <position position="230"/>
    </location>
    <ligand>
        <name>NADP(+)</name>
        <dbReference type="ChEBI" id="CHEBI:58349"/>
    </ligand>
</feature>
<evidence type="ECO:0000256" key="7">
    <source>
        <dbReference type="ARBA" id="ARBA00022857"/>
    </source>
</evidence>
<keyword evidence="6 12" id="KW-0378">Hydrolase</keyword>
<comment type="similarity">
    <text evidence="12">Belongs to the tetrahydrofolate dehydrogenase/cyclohydrolase family.</text>
</comment>
<comment type="caution">
    <text evidence="12">Lacks conserved residue(s) required for the propagation of feature annotation.</text>
</comment>
<organism evidence="15 16">
    <name type="scientific">Clostridium fallax</name>
    <dbReference type="NCBI Taxonomy" id="1533"/>
    <lineage>
        <taxon>Bacteria</taxon>
        <taxon>Bacillati</taxon>
        <taxon>Bacillota</taxon>
        <taxon>Clostridia</taxon>
        <taxon>Eubacteriales</taxon>
        <taxon>Clostridiaceae</taxon>
        <taxon>Clostridium</taxon>
    </lineage>
</organism>
<keyword evidence="9 12" id="KW-0368">Histidine biosynthesis</keyword>
<comment type="function">
    <text evidence="12">Catalyzes the oxidation of 5,10-methylenetetrahydrofolate to 5,10-methenyltetrahydrofolate and then the hydrolysis of 5,10-methenyltetrahydrofolate to 10-formyltetrahydrofolate.</text>
</comment>
<dbReference type="GO" id="GO:0004477">
    <property type="term" value="F:methenyltetrahydrofolate cyclohydrolase activity"/>
    <property type="evidence" value="ECO:0007669"/>
    <property type="project" value="UniProtKB-UniRule"/>
</dbReference>
<evidence type="ECO:0000256" key="6">
    <source>
        <dbReference type="ARBA" id="ARBA00022801"/>
    </source>
</evidence>
<dbReference type="Pfam" id="PF02882">
    <property type="entry name" value="THF_DHG_CYH_C"/>
    <property type="match status" value="1"/>
</dbReference>
<evidence type="ECO:0000256" key="4">
    <source>
        <dbReference type="ARBA" id="ARBA00022605"/>
    </source>
</evidence>
<reference evidence="15 16" key="1">
    <citation type="submission" date="2016-11" db="EMBL/GenBank/DDBJ databases">
        <authorList>
            <person name="Jaros S."/>
            <person name="Januszkiewicz K."/>
            <person name="Wedrychowicz H."/>
        </authorList>
    </citation>
    <scope>NUCLEOTIDE SEQUENCE [LARGE SCALE GENOMIC DNA]</scope>
    <source>
        <strain evidence="15 16">DSM 2631</strain>
    </source>
</reference>
<evidence type="ECO:0000313" key="16">
    <source>
        <dbReference type="Proteomes" id="UP000184035"/>
    </source>
</evidence>
<dbReference type="InterPro" id="IPR000672">
    <property type="entry name" value="THF_DH/CycHdrlase"/>
</dbReference>
<evidence type="ECO:0000256" key="12">
    <source>
        <dbReference type="HAMAP-Rule" id="MF_01576"/>
    </source>
</evidence>
<evidence type="ECO:0000313" key="15">
    <source>
        <dbReference type="EMBL" id="SHE94653.1"/>
    </source>
</evidence>
<dbReference type="Gene3D" id="3.40.50.720">
    <property type="entry name" value="NAD(P)-binding Rossmann-like Domain"/>
    <property type="match status" value="1"/>
</dbReference>
<evidence type="ECO:0000256" key="11">
    <source>
        <dbReference type="ARBA" id="ARBA00023268"/>
    </source>
</evidence>